<dbReference type="EMBL" id="CAUYUJ010015981">
    <property type="protein sequence ID" value="CAK0860446.1"/>
    <property type="molecule type" value="Genomic_DNA"/>
</dbReference>
<evidence type="ECO:0000313" key="2">
    <source>
        <dbReference type="Proteomes" id="UP001189429"/>
    </source>
</evidence>
<sequence length="57" mass="6167">DGELDPVDGETEGMSEVIDTCTKRGAQQMLRHVEAHVLVTAVFTAYLRGAMAAPHLK</sequence>
<reference evidence="1" key="1">
    <citation type="submission" date="2023-10" db="EMBL/GenBank/DDBJ databases">
        <authorList>
            <person name="Chen Y."/>
            <person name="Shah S."/>
            <person name="Dougan E. K."/>
            <person name="Thang M."/>
            <person name="Chan C."/>
        </authorList>
    </citation>
    <scope>NUCLEOTIDE SEQUENCE [LARGE SCALE GENOMIC DNA]</scope>
</reference>
<proteinExistence type="predicted"/>
<protein>
    <submittedName>
        <fullName evidence="1">Uncharacterized protein</fullName>
    </submittedName>
</protein>
<name>A0ABN9UKT0_9DINO</name>
<feature type="non-terminal residue" evidence="1">
    <location>
        <position position="1"/>
    </location>
</feature>
<accession>A0ABN9UKT0</accession>
<feature type="non-terminal residue" evidence="1">
    <location>
        <position position="57"/>
    </location>
</feature>
<gene>
    <name evidence="1" type="ORF">PCOR1329_LOCUS49417</name>
</gene>
<evidence type="ECO:0000313" key="1">
    <source>
        <dbReference type="EMBL" id="CAK0860446.1"/>
    </source>
</evidence>
<organism evidence="1 2">
    <name type="scientific">Prorocentrum cordatum</name>
    <dbReference type="NCBI Taxonomy" id="2364126"/>
    <lineage>
        <taxon>Eukaryota</taxon>
        <taxon>Sar</taxon>
        <taxon>Alveolata</taxon>
        <taxon>Dinophyceae</taxon>
        <taxon>Prorocentrales</taxon>
        <taxon>Prorocentraceae</taxon>
        <taxon>Prorocentrum</taxon>
    </lineage>
</organism>
<comment type="caution">
    <text evidence="1">The sequence shown here is derived from an EMBL/GenBank/DDBJ whole genome shotgun (WGS) entry which is preliminary data.</text>
</comment>
<keyword evidence="2" id="KW-1185">Reference proteome</keyword>
<dbReference type="Proteomes" id="UP001189429">
    <property type="component" value="Unassembled WGS sequence"/>
</dbReference>